<comment type="caution">
    <text evidence="7">The sequence shown here is derived from an EMBL/GenBank/DDBJ whole genome shotgun (WGS) entry which is preliminary data.</text>
</comment>
<evidence type="ECO:0000256" key="4">
    <source>
        <dbReference type="PROSITE-ProRule" id="PRU10040"/>
    </source>
</evidence>
<proteinExistence type="predicted"/>
<evidence type="ECO:0000256" key="2">
    <source>
        <dbReference type="ARBA" id="ARBA00022801"/>
    </source>
</evidence>
<sequence length="333" mass="36481">MTTLLLLACRGSHGHAASAADIEEELAPAWAVPHLRRLLARHKVDAVVDVSTRGGHHYGSIAEALAAAPPPPGRYTVHVRAGIYREPINITRSDVTLIGDGMGRTVISGNQSMHTGHGMLQSAILTVSGNGFMARDLTLQNTAGASAGPAVALMTMSDQSVYYRCRIMGTVDFIFGYAKAVFQECQVLVRRSVDGKDNVITAQGRDGPDNQSGFVFQRCAVKALPGDHLQKNTRTFLGRPWKKHSRVVFMRCALDSIVNPEGWLQWNATTPVPDTVYYAEYRNTGPGANTQGRVKWDQLHLLKEPAEAANFSVHNFIQGDDWLPRFGITYDQE</sequence>
<reference evidence="7" key="1">
    <citation type="submission" date="2020-07" db="EMBL/GenBank/DDBJ databases">
        <title>Genome sequence and genetic diversity analysis of an under-domesticated orphan crop, white fonio (Digitaria exilis).</title>
        <authorList>
            <person name="Bennetzen J.L."/>
            <person name="Chen S."/>
            <person name="Ma X."/>
            <person name="Wang X."/>
            <person name="Yssel A.E.J."/>
            <person name="Chaluvadi S.R."/>
            <person name="Johnson M."/>
            <person name="Gangashetty P."/>
            <person name="Hamidou F."/>
            <person name="Sanogo M.D."/>
            <person name="Zwaenepoel A."/>
            <person name="Wallace J."/>
            <person name="Van De Peer Y."/>
            <person name="Van Deynze A."/>
        </authorList>
    </citation>
    <scope>NUCLEOTIDE SEQUENCE</scope>
    <source>
        <tissue evidence="7">Leaves</tissue>
    </source>
</reference>
<dbReference type="UniPathway" id="UPA00545">
    <property type="reaction ID" value="UER00823"/>
</dbReference>
<evidence type="ECO:0000256" key="1">
    <source>
        <dbReference type="ARBA" id="ARBA00005184"/>
    </source>
</evidence>
<protein>
    <recommendedName>
        <fullName evidence="5">Pectinesterase</fullName>
        <ecNumber evidence="5">3.1.1.11</ecNumber>
    </recommendedName>
</protein>
<evidence type="ECO:0000256" key="3">
    <source>
        <dbReference type="ARBA" id="ARBA00023085"/>
    </source>
</evidence>
<evidence type="ECO:0000259" key="6">
    <source>
        <dbReference type="Pfam" id="PF01095"/>
    </source>
</evidence>
<organism evidence="7 8">
    <name type="scientific">Digitaria exilis</name>
    <dbReference type="NCBI Taxonomy" id="1010633"/>
    <lineage>
        <taxon>Eukaryota</taxon>
        <taxon>Viridiplantae</taxon>
        <taxon>Streptophyta</taxon>
        <taxon>Embryophyta</taxon>
        <taxon>Tracheophyta</taxon>
        <taxon>Spermatophyta</taxon>
        <taxon>Magnoliopsida</taxon>
        <taxon>Liliopsida</taxon>
        <taxon>Poales</taxon>
        <taxon>Poaceae</taxon>
        <taxon>PACMAD clade</taxon>
        <taxon>Panicoideae</taxon>
        <taxon>Panicodae</taxon>
        <taxon>Paniceae</taxon>
        <taxon>Anthephorinae</taxon>
        <taxon>Digitaria</taxon>
    </lineage>
</organism>
<dbReference type="GO" id="GO:0045490">
    <property type="term" value="P:pectin catabolic process"/>
    <property type="evidence" value="ECO:0007669"/>
    <property type="project" value="UniProtKB-UniRule"/>
</dbReference>
<dbReference type="InterPro" id="IPR012334">
    <property type="entry name" value="Pectin_lyas_fold"/>
</dbReference>
<evidence type="ECO:0000313" key="8">
    <source>
        <dbReference type="Proteomes" id="UP000636709"/>
    </source>
</evidence>
<dbReference type="EMBL" id="JACEFO010000191">
    <property type="protein sequence ID" value="KAF8776760.1"/>
    <property type="molecule type" value="Genomic_DNA"/>
</dbReference>
<dbReference type="SUPFAM" id="SSF51126">
    <property type="entry name" value="Pectin lyase-like"/>
    <property type="match status" value="1"/>
</dbReference>
<dbReference type="Proteomes" id="UP000636709">
    <property type="component" value="Unassembled WGS sequence"/>
</dbReference>
<feature type="domain" description="Pectinesterase catalytic" evidence="6">
    <location>
        <begin position="162"/>
        <end position="320"/>
    </location>
</feature>
<name>A0A835FYB4_9POAL</name>
<gene>
    <name evidence="7" type="ORF">HU200_003498</name>
</gene>
<accession>A0A835FYB4</accession>
<dbReference type="InterPro" id="IPR011050">
    <property type="entry name" value="Pectin_lyase_fold/virulence"/>
</dbReference>
<dbReference type="AlphaFoldDB" id="A0A835FYB4"/>
<keyword evidence="8" id="KW-1185">Reference proteome</keyword>
<dbReference type="Pfam" id="PF01095">
    <property type="entry name" value="Pectinesterase"/>
    <property type="match status" value="1"/>
</dbReference>
<dbReference type="InterPro" id="IPR000070">
    <property type="entry name" value="Pectinesterase_cat"/>
</dbReference>
<dbReference type="PROSITE" id="PS00503">
    <property type="entry name" value="PECTINESTERASE_2"/>
    <property type="match status" value="1"/>
</dbReference>
<comment type="pathway">
    <text evidence="1 5">Glycan metabolism; pectin degradation; 2-dehydro-3-deoxy-D-gluconate from pectin: step 1/5.</text>
</comment>
<feature type="active site" evidence="4">
    <location>
        <position position="172"/>
    </location>
</feature>
<evidence type="ECO:0000313" key="7">
    <source>
        <dbReference type="EMBL" id="KAF8776760.1"/>
    </source>
</evidence>
<dbReference type="PANTHER" id="PTHR31707">
    <property type="entry name" value="PECTINESTERASE"/>
    <property type="match status" value="1"/>
</dbReference>
<dbReference type="OrthoDB" id="615350at2759"/>
<evidence type="ECO:0000256" key="5">
    <source>
        <dbReference type="RuleBase" id="RU000589"/>
    </source>
</evidence>
<keyword evidence="2 5" id="KW-0378">Hydrolase</keyword>
<comment type="catalytic activity">
    <reaction evidence="5">
        <text>[(1-&gt;4)-alpha-D-galacturonosyl methyl ester](n) + n H2O = [(1-&gt;4)-alpha-D-galacturonosyl](n) + n methanol + n H(+)</text>
        <dbReference type="Rhea" id="RHEA:22380"/>
        <dbReference type="Rhea" id="RHEA-COMP:14570"/>
        <dbReference type="Rhea" id="RHEA-COMP:14573"/>
        <dbReference type="ChEBI" id="CHEBI:15377"/>
        <dbReference type="ChEBI" id="CHEBI:15378"/>
        <dbReference type="ChEBI" id="CHEBI:17790"/>
        <dbReference type="ChEBI" id="CHEBI:140522"/>
        <dbReference type="ChEBI" id="CHEBI:140523"/>
        <dbReference type="EC" id="3.1.1.11"/>
    </reaction>
</comment>
<dbReference type="EC" id="3.1.1.11" evidence="5"/>
<keyword evidence="3 5" id="KW-0063">Aspartyl esterase</keyword>
<dbReference type="Gene3D" id="2.160.20.10">
    <property type="entry name" value="Single-stranded right-handed beta-helix, Pectin lyase-like"/>
    <property type="match status" value="1"/>
</dbReference>
<dbReference type="GO" id="GO:0030599">
    <property type="term" value="F:pectinesterase activity"/>
    <property type="evidence" value="ECO:0007669"/>
    <property type="project" value="UniProtKB-UniRule"/>
</dbReference>
<dbReference type="GO" id="GO:0042545">
    <property type="term" value="P:cell wall modification"/>
    <property type="evidence" value="ECO:0007669"/>
    <property type="project" value="UniProtKB-UniRule"/>
</dbReference>
<dbReference type="InterPro" id="IPR033131">
    <property type="entry name" value="Pectinesterase_Asp_AS"/>
</dbReference>